<evidence type="ECO:0000256" key="1">
    <source>
        <dbReference type="ARBA" id="ARBA00022448"/>
    </source>
</evidence>
<keyword evidence="5" id="KW-0201">Cytochrome c-type biogenesis</keyword>
<keyword evidence="2" id="KW-1003">Cell membrane</keyword>
<evidence type="ECO:0000313" key="10">
    <source>
        <dbReference type="EMBL" id="CAG9168296.1"/>
    </source>
</evidence>
<feature type="domain" description="ABC transporter" evidence="9">
    <location>
        <begin position="19"/>
        <end position="223"/>
    </location>
</feature>
<evidence type="ECO:0000256" key="8">
    <source>
        <dbReference type="ARBA" id="ARBA00023136"/>
    </source>
</evidence>
<dbReference type="PANTHER" id="PTHR43499">
    <property type="entry name" value="ABC TRANSPORTER I FAMILY MEMBER 1"/>
    <property type="match status" value="1"/>
</dbReference>
<dbReference type="Pfam" id="PF00005">
    <property type="entry name" value="ABC_tran"/>
    <property type="match status" value="1"/>
</dbReference>
<keyword evidence="11" id="KW-1185">Reference proteome</keyword>
<dbReference type="InterPro" id="IPR005895">
    <property type="entry name" value="ABC_transptr_haem_export_CcmA"/>
</dbReference>
<reference evidence="10 11" key="1">
    <citation type="submission" date="2021-08" db="EMBL/GenBank/DDBJ databases">
        <authorList>
            <person name="Peeters C."/>
        </authorList>
    </citation>
    <scope>NUCLEOTIDE SEQUENCE [LARGE SCALE GENOMIC DNA]</scope>
    <source>
        <strain evidence="10 11">LMG 23992</strain>
    </source>
</reference>
<organism evidence="10 11">
    <name type="scientific">Cupriavidus laharis</name>
    <dbReference type="NCBI Taxonomy" id="151654"/>
    <lineage>
        <taxon>Bacteria</taxon>
        <taxon>Pseudomonadati</taxon>
        <taxon>Pseudomonadota</taxon>
        <taxon>Betaproteobacteria</taxon>
        <taxon>Burkholderiales</taxon>
        <taxon>Burkholderiaceae</taxon>
        <taxon>Cupriavidus</taxon>
    </lineage>
</organism>
<comment type="caution">
    <text evidence="10">The sequence shown here is derived from an EMBL/GenBank/DDBJ whole genome shotgun (WGS) entry which is preliminary data.</text>
</comment>
<evidence type="ECO:0000256" key="3">
    <source>
        <dbReference type="ARBA" id="ARBA00022519"/>
    </source>
</evidence>
<keyword evidence="7" id="KW-1278">Translocase</keyword>
<gene>
    <name evidence="10" type="primary">ccmA</name>
    <name evidence="10" type="ORF">LMG23992_01083</name>
</gene>
<keyword evidence="3" id="KW-0997">Cell inner membrane</keyword>
<sequence length="225" mass="23305">MPTRSSGLSCDGIAGGPALRASELAFSRAGRPVFTGIGLALGAGGLVQVLGPNGSGKSTLLRVLSGLLPPAEGTVSWHGRTVRAGDPAYLQSLAYLGHADGIDTDLSAAENLRFAARLAGLQPPPHAVHAALARLGMERAMQVPVRTLSQGQRRRVALARLALVRRTLWLLDEPLTSVDDQSASRFHDLLDAHLGDGGMAVIATHRLLPGGGEVLELGATAPASR</sequence>
<dbReference type="SMART" id="SM00382">
    <property type="entry name" value="AAA"/>
    <property type="match status" value="1"/>
</dbReference>
<evidence type="ECO:0000256" key="5">
    <source>
        <dbReference type="ARBA" id="ARBA00022748"/>
    </source>
</evidence>
<evidence type="ECO:0000256" key="7">
    <source>
        <dbReference type="ARBA" id="ARBA00022967"/>
    </source>
</evidence>
<keyword evidence="8" id="KW-0472">Membrane</keyword>
<dbReference type="SUPFAM" id="SSF52540">
    <property type="entry name" value="P-loop containing nucleoside triphosphate hydrolases"/>
    <property type="match status" value="1"/>
</dbReference>
<dbReference type="PROSITE" id="PS50893">
    <property type="entry name" value="ABC_TRANSPORTER_2"/>
    <property type="match status" value="1"/>
</dbReference>
<evidence type="ECO:0000313" key="11">
    <source>
        <dbReference type="Proteomes" id="UP000727654"/>
    </source>
</evidence>
<keyword evidence="1" id="KW-0813">Transport</keyword>
<dbReference type="InterPro" id="IPR027417">
    <property type="entry name" value="P-loop_NTPase"/>
</dbReference>
<keyword evidence="6 10" id="KW-0067">ATP-binding</keyword>
<dbReference type="NCBIfam" id="NF010061">
    <property type="entry name" value="PRK13538.1"/>
    <property type="match status" value="1"/>
</dbReference>
<accession>A0ABM8WLQ9</accession>
<dbReference type="InterPro" id="IPR003439">
    <property type="entry name" value="ABC_transporter-like_ATP-bd"/>
</dbReference>
<dbReference type="Gene3D" id="3.40.50.300">
    <property type="entry name" value="P-loop containing nucleotide triphosphate hydrolases"/>
    <property type="match status" value="1"/>
</dbReference>
<name>A0ABM8WLQ9_9BURK</name>
<evidence type="ECO:0000256" key="6">
    <source>
        <dbReference type="ARBA" id="ARBA00022840"/>
    </source>
</evidence>
<dbReference type="InterPro" id="IPR003593">
    <property type="entry name" value="AAA+_ATPase"/>
</dbReference>
<dbReference type="RefSeq" id="WP_396022624.1">
    <property type="nucleotide sequence ID" value="NZ_CAJZAI010000002.1"/>
</dbReference>
<dbReference type="InterPro" id="IPR017871">
    <property type="entry name" value="ABC_transporter-like_CS"/>
</dbReference>
<protein>
    <submittedName>
        <fullName evidence="10">Cytochrome c biogenesis ATP-binding export protein CcmA</fullName>
    </submittedName>
</protein>
<proteinExistence type="predicted"/>
<keyword evidence="4" id="KW-0547">Nucleotide-binding</keyword>
<dbReference type="PROSITE" id="PS00211">
    <property type="entry name" value="ABC_TRANSPORTER_1"/>
    <property type="match status" value="1"/>
</dbReference>
<dbReference type="NCBIfam" id="TIGR01189">
    <property type="entry name" value="ccmA"/>
    <property type="match status" value="1"/>
</dbReference>
<dbReference type="EMBL" id="CAJZAI010000002">
    <property type="protein sequence ID" value="CAG9168296.1"/>
    <property type="molecule type" value="Genomic_DNA"/>
</dbReference>
<dbReference type="PANTHER" id="PTHR43499:SF1">
    <property type="entry name" value="ABC TRANSPORTER I FAMILY MEMBER 1"/>
    <property type="match status" value="1"/>
</dbReference>
<dbReference type="GO" id="GO:0005524">
    <property type="term" value="F:ATP binding"/>
    <property type="evidence" value="ECO:0007669"/>
    <property type="project" value="UniProtKB-KW"/>
</dbReference>
<dbReference type="Proteomes" id="UP000727654">
    <property type="component" value="Unassembled WGS sequence"/>
</dbReference>
<evidence type="ECO:0000259" key="9">
    <source>
        <dbReference type="PROSITE" id="PS50893"/>
    </source>
</evidence>
<evidence type="ECO:0000256" key="2">
    <source>
        <dbReference type="ARBA" id="ARBA00022475"/>
    </source>
</evidence>
<evidence type="ECO:0000256" key="4">
    <source>
        <dbReference type="ARBA" id="ARBA00022741"/>
    </source>
</evidence>